<evidence type="ECO:0000256" key="4">
    <source>
        <dbReference type="SAM" id="MobiDB-lite"/>
    </source>
</evidence>
<dbReference type="PROSITE" id="PS00678">
    <property type="entry name" value="WD_REPEATS_1"/>
    <property type="match status" value="1"/>
</dbReference>
<dbReference type="InterPro" id="IPR019775">
    <property type="entry name" value="WD40_repeat_CS"/>
</dbReference>
<keyword evidence="2" id="KW-0677">Repeat</keyword>
<feature type="repeat" description="WD" evidence="3">
    <location>
        <begin position="372"/>
        <end position="414"/>
    </location>
</feature>
<gene>
    <name evidence="5" type="ORF">K7432_002069</name>
</gene>
<reference evidence="5 6" key="1">
    <citation type="submission" date="2023-04" db="EMBL/GenBank/DDBJ databases">
        <title>Genome of Basidiobolus ranarum AG-B5.</title>
        <authorList>
            <person name="Stajich J.E."/>
            <person name="Carter-House D."/>
            <person name="Gryganskyi A."/>
        </authorList>
    </citation>
    <scope>NUCLEOTIDE SEQUENCE [LARGE SCALE GENOMIC DNA]</scope>
    <source>
        <strain evidence="5 6">AG-B5</strain>
    </source>
</reference>
<dbReference type="InterPro" id="IPR045159">
    <property type="entry name" value="DCAF7-like"/>
</dbReference>
<dbReference type="Gene3D" id="2.130.10.10">
    <property type="entry name" value="YVTN repeat-like/Quinoprotein amine dehydrogenase"/>
    <property type="match status" value="1"/>
</dbReference>
<dbReference type="InterPro" id="IPR036322">
    <property type="entry name" value="WD40_repeat_dom_sf"/>
</dbReference>
<sequence>MTHPSLLPTHQSQSGHTGAYAPSQSTHTSVPQSHTLPPYTPKENTQSSSGAGIASHPPTGSVPNSPRPVENPSPVFNQSHQDVMPRKEICTYNAPWPVYYLDWSKRPGHQKFRLAVGSFVEEYANKIQIIQLPETDEQFRQASGDFYCAAEVDHHYPPTKVTWAPYKGGHSSPDLLASSGDYLRLWELVDNGAPTNSHIGGSPSMTSAGRTHQRLVQRALLRNTKGELAAPLTSFDWCEADPKLAVTCSIDTTCTVWDIEKQQVKTQLIAHDREVYDVAFASGSADVFASVGADGSVRMFDLRALEHSTIIYETPASTGSNSNASSGLTSGAPLLRLSFNKLDANYLATFHMDSTDIQILDLRVPGVPVTELRRHVANVNCIGWAPHNSSHLCTGGDDREVLVWDLRQLSASRPAKSLQDPLLSYTAEAEVNQLSWSPIMSEWIAVGFGKSVQALRI</sequence>
<protein>
    <recommendedName>
        <fullName evidence="7">WD40 repeat-like protein</fullName>
    </recommendedName>
</protein>
<dbReference type="Pfam" id="PF00400">
    <property type="entry name" value="WD40"/>
    <property type="match status" value="2"/>
</dbReference>
<evidence type="ECO:0008006" key="7">
    <source>
        <dbReference type="Google" id="ProtNLM"/>
    </source>
</evidence>
<dbReference type="PROSITE" id="PS50294">
    <property type="entry name" value="WD_REPEATS_REGION"/>
    <property type="match status" value="1"/>
</dbReference>
<evidence type="ECO:0000256" key="3">
    <source>
        <dbReference type="PROSITE-ProRule" id="PRU00221"/>
    </source>
</evidence>
<dbReference type="SUPFAM" id="SSF50978">
    <property type="entry name" value="WD40 repeat-like"/>
    <property type="match status" value="1"/>
</dbReference>
<dbReference type="PANTHER" id="PTHR19919">
    <property type="entry name" value="WD REPEAT CONTAINING PROTEIN"/>
    <property type="match status" value="1"/>
</dbReference>
<keyword evidence="1 3" id="KW-0853">WD repeat</keyword>
<proteinExistence type="predicted"/>
<evidence type="ECO:0000256" key="2">
    <source>
        <dbReference type="ARBA" id="ARBA00022737"/>
    </source>
</evidence>
<feature type="compositionally biased region" description="Polar residues" evidence="4">
    <location>
        <begin position="8"/>
        <end position="35"/>
    </location>
</feature>
<feature type="repeat" description="WD" evidence="3">
    <location>
        <begin position="268"/>
        <end position="310"/>
    </location>
</feature>
<dbReference type="SMART" id="SM00320">
    <property type="entry name" value="WD40"/>
    <property type="match status" value="4"/>
</dbReference>
<accession>A0ABR2W8R9</accession>
<evidence type="ECO:0000256" key="1">
    <source>
        <dbReference type="ARBA" id="ARBA00022574"/>
    </source>
</evidence>
<dbReference type="InterPro" id="IPR015943">
    <property type="entry name" value="WD40/YVTN_repeat-like_dom_sf"/>
</dbReference>
<feature type="region of interest" description="Disordered" evidence="4">
    <location>
        <begin position="1"/>
        <end position="82"/>
    </location>
</feature>
<keyword evidence="6" id="KW-1185">Reference proteome</keyword>
<evidence type="ECO:0000313" key="5">
    <source>
        <dbReference type="EMBL" id="KAK9723272.1"/>
    </source>
</evidence>
<dbReference type="InterPro" id="IPR001680">
    <property type="entry name" value="WD40_rpt"/>
</dbReference>
<dbReference type="Proteomes" id="UP001479436">
    <property type="component" value="Unassembled WGS sequence"/>
</dbReference>
<comment type="caution">
    <text evidence="5">The sequence shown here is derived from an EMBL/GenBank/DDBJ whole genome shotgun (WGS) entry which is preliminary data.</text>
</comment>
<evidence type="ECO:0000313" key="6">
    <source>
        <dbReference type="Proteomes" id="UP001479436"/>
    </source>
</evidence>
<name>A0ABR2W8R9_9FUNG</name>
<organism evidence="5 6">
    <name type="scientific">Basidiobolus ranarum</name>
    <dbReference type="NCBI Taxonomy" id="34480"/>
    <lineage>
        <taxon>Eukaryota</taxon>
        <taxon>Fungi</taxon>
        <taxon>Fungi incertae sedis</taxon>
        <taxon>Zoopagomycota</taxon>
        <taxon>Entomophthoromycotina</taxon>
        <taxon>Basidiobolomycetes</taxon>
        <taxon>Basidiobolales</taxon>
        <taxon>Basidiobolaceae</taxon>
        <taxon>Basidiobolus</taxon>
    </lineage>
</organism>
<dbReference type="PROSITE" id="PS50082">
    <property type="entry name" value="WD_REPEATS_2"/>
    <property type="match status" value="2"/>
</dbReference>
<dbReference type="EMBL" id="JASJQH010006928">
    <property type="protein sequence ID" value="KAK9723272.1"/>
    <property type="molecule type" value="Genomic_DNA"/>
</dbReference>